<protein>
    <submittedName>
        <fullName evidence="2">SdpI/YhfL family protein</fullName>
    </submittedName>
</protein>
<dbReference type="RefSeq" id="WP_141381613.1">
    <property type="nucleotide sequence ID" value="NZ_BJNA01000107.1"/>
</dbReference>
<reference evidence="2 3" key="1">
    <citation type="submission" date="2019-06" db="EMBL/GenBank/DDBJ databases">
        <title>Sequencing the genomes of 1000 actinobacteria strains.</title>
        <authorList>
            <person name="Klenk H.-P."/>
        </authorList>
    </citation>
    <scope>NUCLEOTIDE SEQUENCE [LARGE SCALE GENOMIC DNA]</scope>
    <source>
        <strain evidence="2 3">DSM 20427</strain>
    </source>
</reference>
<keyword evidence="1" id="KW-0812">Transmembrane</keyword>
<dbReference type="Pfam" id="PF13630">
    <property type="entry name" value="SdpI"/>
    <property type="match status" value="1"/>
</dbReference>
<dbReference type="InterPro" id="IPR025962">
    <property type="entry name" value="SdpI/YhfL"/>
</dbReference>
<organism evidence="2 3">
    <name type="scientific">Microbacterium lacticum</name>
    <dbReference type="NCBI Taxonomy" id="33885"/>
    <lineage>
        <taxon>Bacteria</taxon>
        <taxon>Bacillati</taxon>
        <taxon>Actinomycetota</taxon>
        <taxon>Actinomycetes</taxon>
        <taxon>Micrococcales</taxon>
        <taxon>Microbacteriaceae</taxon>
        <taxon>Microbacterium</taxon>
    </lineage>
</organism>
<evidence type="ECO:0000256" key="1">
    <source>
        <dbReference type="SAM" id="Phobius"/>
    </source>
</evidence>
<keyword evidence="3" id="KW-1185">Reference proteome</keyword>
<feature type="transmembrane region" description="Helical" evidence="1">
    <location>
        <begin position="6"/>
        <end position="31"/>
    </location>
</feature>
<accession>A0A4Y3UQN0</accession>
<keyword evidence="1" id="KW-1133">Transmembrane helix</keyword>
<evidence type="ECO:0000313" key="2">
    <source>
        <dbReference type="EMBL" id="TQM90259.1"/>
    </source>
</evidence>
<name>A0A4Y3UQN0_9MICO</name>
<dbReference type="AlphaFoldDB" id="A0A4Y3UQN0"/>
<feature type="transmembrane region" description="Helical" evidence="1">
    <location>
        <begin position="80"/>
        <end position="101"/>
    </location>
</feature>
<keyword evidence="1" id="KW-0472">Membrane</keyword>
<gene>
    <name evidence="2" type="ORF">FHX68_3063</name>
</gene>
<dbReference type="Proteomes" id="UP000319804">
    <property type="component" value="Unassembled WGS sequence"/>
</dbReference>
<sequence length="116" mass="11816">MTAVVVFPALLLLAAVLTQLAASGILSKNWIAGIRIRSTLRSPAAWVAGHRAAARWIWLGFAVSTVASVGALLLTDVAAVALAVVAVVVFAATVVVSLVAASRAARSENQLTPTAS</sequence>
<comment type="caution">
    <text evidence="2">The sequence shown here is derived from an EMBL/GenBank/DDBJ whole genome shotgun (WGS) entry which is preliminary data.</text>
</comment>
<dbReference type="EMBL" id="VFPS01000008">
    <property type="protein sequence ID" value="TQM90259.1"/>
    <property type="molecule type" value="Genomic_DNA"/>
</dbReference>
<proteinExistence type="predicted"/>
<evidence type="ECO:0000313" key="3">
    <source>
        <dbReference type="Proteomes" id="UP000319804"/>
    </source>
</evidence>
<feature type="transmembrane region" description="Helical" evidence="1">
    <location>
        <begin position="52"/>
        <end position="74"/>
    </location>
</feature>